<dbReference type="AlphaFoldDB" id="E9G402"/>
<protein>
    <submittedName>
        <fullName evidence="2">Uncharacterized protein</fullName>
    </submittedName>
</protein>
<name>E9G402_DAPPU</name>
<keyword evidence="3" id="KW-1185">Reference proteome</keyword>
<dbReference type="Proteomes" id="UP000000305">
    <property type="component" value="Unassembled WGS sequence"/>
</dbReference>
<feature type="region of interest" description="Disordered" evidence="1">
    <location>
        <begin position="1"/>
        <end position="85"/>
    </location>
</feature>
<dbReference type="EMBL" id="GL732531">
    <property type="protein sequence ID" value="EFX85896.1"/>
    <property type="molecule type" value="Genomic_DNA"/>
</dbReference>
<feature type="compositionally biased region" description="Low complexity" evidence="1">
    <location>
        <begin position="17"/>
        <end position="36"/>
    </location>
</feature>
<proteinExistence type="predicted"/>
<evidence type="ECO:0000313" key="3">
    <source>
        <dbReference type="Proteomes" id="UP000000305"/>
    </source>
</evidence>
<dbReference type="KEGG" id="dpx:DAPPUDRAFT_98540"/>
<gene>
    <name evidence="2" type="ORF">DAPPUDRAFT_98540</name>
</gene>
<organism evidence="2 3">
    <name type="scientific">Daphnia pulex</name>
    <name type="common">Water flea</name>
    <dbReference type="NCBI Taxonomy" id="6669"/>
    <lineage>
        <taxon>Eukaryota</taxon>
        <taxon>Metazoa</taxon>
        <taxon>Ecdysozoa</taxon>
        <taxon>Arthropoda</taxon>
        <taxon>Crustacea</taxon>
        <taxon>Branchiopoda</taxon>
        <taxon>Diplostraca</taxon>
        <taxon>Cladocera</taxon>
        <taxon>Anomopoda</taxon>
        <taxon>Daphniidae</taxon>
        <taxon>Daphnia</taxon>
    </lineage>
</organism>
<dbReference type="InParanoid" id="E9G402"/>
<dbReference type="HOGENOM" id="CLU_2280231_0_0_1"/>
<evidence type="ECO:0000256" key="1">
    <source>
        <dbReference type="SAM" id="MobiDB-lite"/>
    </source>
</evidence>
<sequence length="102" mass="10329">MGPIDPEGSDTKAIVTGSPSSGSSSPNMAASAPVMSKTDERPAVTTITITDVDGTHQTNGEAAASPGPVQTPVVAHPPPSGYSSVYVNNRMHNIQLGGKTSR</sequence>
<accession>E9G402</accession>
<evidence type="ECO:0000313" key="2">
    <source>
        <dbReference type="EMBL" id="EFX85896.1"/>
    </source>
</evidence>
<reference evidence="2 3" key="1">
    <citation type="journal article" date="2011" name="Science">
        <title>The ecoresponsive genome of Daphnia pulex.</title>
        <authorList>
            <person name="Colbourne J.K."/>
            <person name="Pfrender M.E."/>
            <person name="Gilbert D."/>
            <person name="Thomas W.K."/>
            <person name="Tucker A."/>
            <person name="Oakley T.H."/>
            <person name="Tokishita S."/>
            <person name="Aerts A."/>
            <person name="Arnold G.J."/>
            <person name="Basu M.K."/>
            <person name="Bauer D.J."/>
            <person name="Caceres C.E."/>
            <person name="Carmel L."/>
            <person name="Casola C."/>
            <person name="Choi J.H."/>
            <person name="Detter J.C."/>
            <person name="Dong Q."/>
            <person name="Dusheyko S."/>
            <person name="Eads B.D."/>
            <person name="Frohlich T."/>
            <person name="Geiler-Samerotte K.A."/>
            <person name="Gerlach D."/>
            <person name="Hatcher P."/>
            <person name="Jogdeo S."/>
            <person name="Krijgsveld J."/>
            <person name="Kriventseva E.V."/>
            <person name="Kultz D."/>
            <person name="Laforsch C."/>
            <person name="Lindquist E."/>
            <person name="Lopez J."/>
            <person name="Manak J.R."/>
            <person name="Muller J."/>
            <person name="Pangilinan J."/>
            <person name="Patwardhan R.P."/>
            <person name="Pitluck S."/>
            <person name="Pritham E.J."/>
            <person name="Rechtsteiner A."/>
            <person name="Rho M."/>
            <person name="Rogozin I.B."/>
            <person name="Sakarya O."/>
            <person name="Salamov A."/>
            <person name="Schaack S."/>
            <person name="Shapiro H."/>
            <person name="Shiga Y."/>
            <person name="Skalitzky C."/>
            <person name="Smith Z."/>
            <person name="Souvorov A."/>
            <person name="Sung W."/>
            <person name="Tang Z."/>
            <person name="Tsuchiya D."/>
            <person name="Tu H."/>
            <person name="Vos H."/>
            <person name="Wang M."/>
            <person name="Wolf Y.I."/>
            <person name="Yamagata H."/>
            <person name="Yamada T."/>
            <person name="Ye Y."/>
            <person name="Shaw J.R."/>
            <person name="Andrews J."/>
            <person name="Crease T.J."/>
            <person name="Tang H."/>
            <person name="Lucas S.M."/>
            <person name="Robertson H.M."/>
            <person name="Bork P."/>
            <person name="Koonin E.V."/>
            <person name="Zdobnov E.M."/>
            <person name="Grigoriev I.V."/>
            <person name="Lynch M."/>
            <person name="Boore J.L."/>
        </authorList>
    </citation>
    <scope>NUCLEOTIDE SEQUENCE [LARGE SCALE GENOMIC DNA]</scope>
</reference>